<dbReference type="Gene3D" id="1.20.1070.10">
    <property type="entry name" value="Rhodopsin 7-helix transmembrane proteins"/>
    <property type="match status" value="1"/>
</dbReference>
<evidence type="ECO:0000313" key="10">
    <source>
        <dbReference type="EMBL" id="RUS69014.1"/>
    </source>
</evidence>
<dbReference type="GO" id="GO:0005886">
    <property type="term" value="C:plasma membrane"/>
    <property type="evidence" value="ECO:0007669"/>
    <property type="project" value="TreeGrafter"/>
</dbReference>
<sequence length="138" mass="16075">MVAIITLNILIALRLRHQKKLQKEMSDHKSKEKDKQQRQIDRMLLAATACFVVFVLPQIIFDYSEKFWDKGTSGSNFIRERARHVMVMTCSTLNIFNHAVNFILYVLVAQKFRAEIVRLFTCGRLSGIKKRNTTLTKT</sequence>
<reference evidence="10 11" key="1">
    <citation type="submission" date="2019-01" db="EMBL/GenBank/DDBJ databases">
        <title>A draft genome assembly of the solar-powered sea slug Elysia chlorotica.</title>
        <authorList>
            <person name="Cai H."/>
            <person name="Li Q."/>
            <person name="Fang X."/>
            <person name="Li J."/>
            <person name="Curtis N.E."/>
            <person name="Altenburger A."/>
            <person name="Shibata T."/>
            <person name="Feng M."/>
            <person name="Maeda T."/>
            <person name="Schwartz J.A."/>
            <person name="Shigenobu S."/>
            <person name="Lundholm N."/>
            <person name="Nishiyama T."/>
            <person name="Yang H."/>
            <person name="Hasebe M."/>
            <person name="Li S."/>
            <person name="Pierce S.K."/>
            <person name="Wang J."/>
        </authorList>
    </citation>
    <scope>NUCLEOTIDE SEQUENCE [LARGE SCALE GENOMIC DNA]</scope>
    <source>
        <strain evidence="10">EC2010</strain>
        <tissue evidence="10">Whole organism of an adult</tissue>
    </source>
</reference>
<evidence type="ECO:0000256" key="4">
    <source>
        <dbReference type="ARBA" id="ARBA00023040"/>
    </source>
</evidence>
<gene>
    <name evidence="10" type="ORF">EGW08_023222</name>
</gene>
<evidence type="ECO:0000256" key="7">
    <source>
        <dbReference type="ARBA" id="ARBA00023224"/>
    </source>
</evidence>
<evidence type="ECO:0000256" key="6">
    <source>
        <dbReference type="ARBA" id="ARBA00023170"/>
    </source>
</evidence>
<accession>A0A3S1AQD3</accession>
<evidence type="ECO:0000313" key="11">
    <source>
        <dbReference type="Proteomes" id="UP000271974"/>
    </source>
</evidence>
<dbReference type="PROSITE" id="PS50262">
    <property type="entry name" value="G_PROTEIN_RECEP_F1_2"/>
    <property type="match status" value="1"/>
</dbReference>
<evidence type="ECO:0000256" key="1">
    <source>
        <dbReference type="ARBA" id="ARBA00004141"/>
    </source>
</evidence>
<evidence type="ECO:0000256" key="2">
    <source>
        <dbReference type="ARBA" id="ARBA00022692"/>
    </source>
</evidence>
<keyword evidence="7" id="KW-0807">Transducer</keyword>
<feature type="domain" description="G-protein coupled receptors family 1 profile" evidence="9">
    <location>
        <begin position="1"/>
        <end position="105"/>
    </location>
</feature>
<evidence type="ECO:0000256" key="8">
    <source>
        <dbReference type="SAM" id="Phobius"/>
    </source>
</evidence>
<organism evidence="10 11">
    <name type="scientific">Elysia chlorotica</name>
    <name type="common">Eastern emerald elysia</name>
    <name type="synonym">Sea slug</name>
    <dbReference type="NCBI Taxonomy" id="188477"/>
    <lineage>
        <taxon>Eukaryota</taxon>
        <taxon>Metazoa</taxon>
        <taxon>Spiralia</taxon>
        <taxon>Lophotrochozoa</taxon>
        <taxon>Mollusca</taxon>
        <taxon>Gastropoda</taxon>
        <taxon>Heterobranchia</taxon>
        <taxon>Euthyneura</taxon>
        <taxon>Panpulmonata</taxon>
        <taxon>Sacoglossa</taxon>
        <taxon>Placobranchoidea</taxon>
        <taxon>Plakobranchidae</taxon>
        <taxon>Elysia</taxon>
    </lineage>
</organism>
<keyword evidence="4" id="KW-0297">G-protein coupled receptor</keyword>
<keyword evidence="11" id="KW-1185">Reference proteome</keyword>
<dbReference type="InterPro" id="IPR017452">
    <property type="entry name" value="GPCR_Rhodpsn_7TM"/>
</dbReference>
<evidence type="ECO:0000256" key="5">
    <source>
        <dbReference type="ARBA" id="ARBA00023136"/>
    </source>
</evidence>
<dbReference type="PANTHER" id="PTHR24243:SF230">
    <property type="entry name" value="G-PROTEIN COUPLED RECEPTORS FAMILY 1 PROFILE DOMAIN-CONTAINING PROTEIN"/>
    <property type="match status" value="1"/>
</dbReference>
<keyword evidence="3 8" id="KW-1133">Transmembrane helix</keyword>
<comment type="caution">
    <text evidence="10">The sequence shown here is derived from an EMBL/GenBank/DDBJ whole genome shotgun (WGS) entry which is preliminary data.</text>
</comment>
<dbReference type="InterPro" id="IPR019427">
    <property type="entry name" value="7TM_GPCR_serpentine_rcpt_Srw"/>
</dbReference>
<evidence type="ECO:0000259" key="9">
    <source>
        <dbReference type="PROSITE" id="PS50262"/>
    </source>
</evidence>
<dbReference type="EMBL" id="RQTK01001865">
    <property type="protein sequence ID" value="RUS69014.1"/>
    <property type="molecule type" value="Genomic_DNA"/>
</dbReference>
<dbReference type="AlphaFoldDB" id="A0A3S1AQD3"/>
<comment type="subcellular location">
    <subcellularLocation>
        <location evidence="1">Membrane</location>
        <topology evidence="1">Multi-pass membrane protein</topology>
    </subcellularLocation>
</comment>
<dbReference type="OrthoDB" id="6145745at2759"/>
<keyword evidence="6" id="KW-0675">Receptor</keyword>
<feature type="transmembrane region" description="Helical" evidence="8">
    <location>
        <begin position="43"/>
        <end position="61"/>
    </location>
</feature>
<evidence type="ECO:0000256" key="3">
    <source>
        <dbReference type="ARBA" id="ARBA00022989"/>
    </source>
</evidence>
<proteinExistence type="predicted"/>
<dbReference type="Proteomes" id="UP000271974">
    <property type="component" value="Unassembled WGS sequence"/>
</dbReference>
<dbReference type="Pfam" id="PF10324">
    <property type="entry name" value="7TM_GPCR_Srw"/>
    <property type="match status" value="1"/>
</dbReference>
<protein>
    <recommendedName>
        <fullName evidence="9">G-protein coupled receptors family 1 profile domain-containing protein</fullName>
    </recommendedName>
</protein>
<dbReference type="SUPFAM" id="SSF81321">
    <property type="entry name" value="Family A G protein-coupled receptor-like"/>
    <property type="match status" value="1"/>
</dbReference>
<dbReference type="GO" id="GO:0008528">
    <property type="term" value="F:G protein-coupled peptide receptor activity"/>
    <property type="evidence" value="ECO:0007669"/>
    <property type="project" value="InterPro"/>
</dbReference>
<feature type="transmembrane region" description="Helical" evidence="8">
    <location>
        <begin position="85"/>
        <end position="108"/>
    </location>
</feature>
<dbReference type="PANTHER" id="PTHR24243">
    <property type="entry name" value="G-PROTEIN COUPLED RECEPTOR"/>
    <property type="match status" value="1"/>
</dbReference>
<name>A0A3S1AQD3_ELYCH</name>
<keyword evidence="2 8" id="KW-0812">Transmembrane</keyword>
<keyword evidence="5 8" id="KW-0472">Membrane</keyword>